<evidence type="ECO:0000313" key="1">
    <source>
        <dbReference type="EMBL" id="VVB08320.1"/>
    </source>
</evidence>
<gene>
    <name evidence="1" type="ORF">ANE_LOCUS18764</name>
</gene>
<reference evidence="1" key="1">
    <citation type="submission" date="2019-07" db="EMBL/GenBank/DDBJ databases">
        <authorList>
            <person name="Dittberner H."/>
        </authorList>
    </citation>
    <scope>NUCLEOTIDE SEQUENCE [LARGE SCALE GENOMIC DNA]</scope>
</reference>
<sequence length="92" mass="10471">MDWGFGLSFSARVWRRLVVRVAPGSISDLCWLMWKHVEGFGFVFRFEGFVLKCQIWVSADLSSAKVSNSKDGEISELWVNHGLGFGLEFKPD</sequence>
<dbReference type="EMBL" id="CABITT030000006">
    <property type="protein sequence ID" value="VVB08320.1"/>
    <property type="molecule type" value="Genomic_DNA"/>
</dbReference>
<keyword evidence="2" id="KW-1185">Reference proteome</keyword>
<protein>
    <submittedName>
        <fullName evidence="1">Uncharacterized protein</fullName>
    </submittedName>
</protein>
<accession>A0A565C3Y0</accession>
<name>A0A565C3Y0_9BRAS</name>
<organism evidence="1 2">
    <name type="scientific">Arabis nemorensis</name>
    <dbReference type="NCBI Taxonomy" id="586526"/>
    <lineage>
        <taxon>Eukaryota</taxon>
        <taxon>Viridiplantae</taxon>
        <taxon>Streptophyta</taxon>
        <taxon>Embryophyta</taxon>
        <taxon>Tracheophyta</taxon>
        <taxon>Spermatophyta</taxon>
        <taxon>Magnoliopsida</taxon>
        <taxon>eudicotyledons</taxon>
        <taxon>Gunneridae</taxon>
        <taxon>Pentapetalae</taxon>
        <taxon>rosids</taxon>
        <taxon>malvids</taxon>
        <taxon>Brassicales</taxon>
        <taxon>Brassicaceae</taxon>
        <taxon>Arabideae</taxon>
        <taxon>Arabis</taxon>
    </lineage>
</organism>
<dbReference type="AlphaFoldDB" id="A0A565C3Y0"/>
<proteinExistence type="predicted"/>
<evidence type="ECO:0000313" key="2">
    <source>
        <dbReference type="Proteomes" id="UP000489600"/>
    </source>
</evidence>
<comment type="caution">
    <text evidence="1">The sequence shown here is derived from an EMBL/GenBank/DDBJ whole genome shotgun (WGS) entry which is preliminary data.</text>
</comment>
<dbReference type="Proteomes" id="UP000489600">
    <property type="component" value="Unassembled WGS sequence"/>
</dbReference>